<proteinExistence type="predicted"/>
<evidence type="ECO:0000313" key="6">
    <source>
        <dbReference type="EMBL" id="MBF8191819.1"/>
    </source>
</evidence>
<dbReference type="Pfam" id="PF05719">
    <property type="entry name" value="GPP34"/>
    <property type="match status" value="1"/>
</dbReference>
<gene>
    <name evidence="6" type="ORF">ITP53_40285</name>
</gene>
<accession>A0A931AK14</accession>
<evidence type="ECO:0000256" key="3">
    <source>
        <dbReference type="ARBA" id="ARBA00023121"/>
    </source>
</evidence>
<keyword evidence="4" id="KW-0472">Membrane</keyword>
<reference evidence="6" key="1">
    <citation type="submission" date="2020-11" db="EMBL/GenBank/DDBJ databases">
        <title>Whole-genome analyses of Nonomuraea sp. K274.</title>
        <authorList>
            <person name="Veyisoglu A."/>
        </authorList>
    </citation>
    <scope>NUCLEOTIDE SEQUENCE</scope>
    <source>
        <strain evidence="6">K274</strain>
    </source>
</reference>
<evidence type="ECO:0000256" key="4">
    <source>
        <dbReference type="ARBA" id="ARBA00023136"/>
    </source>
</evidence>
<feature type="region of interest" description="Disordered" evidence="5">
    <location>
        <begin position="211"/>
        <end position="235"/>
    </location>
</feature>
<keyword evidence="2" id="KW-0333">Golgi apparatus</keyword>
<keyword evidence="3" id="KW-0446">Lipid-binding</keyword>
<dbReference type="Proteomes" id="UP000605361">
    <property type="component" value="Unassembled WGS sequence"/>
</dbReference>
<protein>
    <submittedName>
        <fullName evidence="6">GPP34 family phosphoprotein</fullName>
    </submittedName>
</protein>
<dbReference type="GO" id="GO:0012505">
    <property type="term" value="C:endomembrane system"/>
    <property type="evidence" value="ECO:0007669"/>
    <property type="project" value="UniProtKB-ARBA"/>
</dbReference>
<evidence type="ECO:0000256" key="5">
    <source>
        <dbReference type="SAM" id="MobiDB-lite"/>
    </source>
</evidence>
<dbReference type="GO" id="GO:0070273">
    <property type="term" value="F:phosphatidylinositol-4-phosphate binding"/>
    <property type="evidence" value="ECO:0007669"/>
    <property type="project" value="InterPro"/>
</dbReference>
<dbReference type="EMBL" id="JADOGI010000178">
    <property type="protein sequence ID" value="MBF8191819.1"/>
    <property type="molecule type" value="Genomic_DNA"/>
</dbReference>
<name>A0A931AK14_9ACTN</name>
<dbReference type="GO" id="GO:0005737">
    <property type="term" value="C:cytoplasm"/>
    <property type="evidence" value="ECO:0007669"/>
    <property type="project" value="UniProtKB-ARBA"/>
</dbReference>
<comment type="caution">
    <text evidence="6">The sequence shown here is derived from an EMBL/GenBank/DDBJ whole genome shotgun (WGS) entry which is preliminary data.</text>
</comment>
<keyword evidence="7" id="KW-1185">Reference proteome</keyword>
<comment type="subcellular location">
    <subcellularLocation>
        <location evidence="1">Golgi apparatus membrane</location>
        <topology evidence="1">Peripheral membrane protein</topology>
        <orientation evidence="1">Cytoplasmic side</orientation>
    </subcellularLocation>
</comment>
<dbReference type="AlphaFoldDB" id="A0A931AK14"/>
<sequence length="235" mass="25481">MAHNEPMWHLPLPGEFLLLAHQESGRVRDFEQAAYGCAAAELGELALGRRLRVRVRKSKLFGFDVYRASGTIELLDTRRTGLGWADDVLGTLQSGSGLHGWLRHRRRAALALHRDALIGQGLLRHQPGRLLAGERHHPDPSARGSLIAHLRAVYDQQAPLDEHLLFLSDLVDSAGFAGELGLRLSWQQRKDRARGVGAVLDFAEDLRDTSTVLSGAIPSPRSGGGGDGGDDGGGE</sequence>
<evidence type="ECO:0000313" key="7">
    <source>
        <dbReference type="Proteomes" id="UP000605361"/>
    </source>
</evidence>
<evidence type="ECO:0000256" key="1">
    <source>
        <dbReference type="ARBA" id="ARBA00004255"/>
    </source>
</evidence>
<dbReference type="Gene3D" id="1.10.3630.10">
    <property type="entry name" value="yeast vps74-n-term truncation variant domain like"/>
    <property type="match status" value="1"/>
</dbReference>
<dbReference type="InterPro" id="IPR038261">
    <property type="entry name" value="GPP34-like_sf"/>
</dbReference>
<evidence type="ECO:0000256" key="2">
    <source>
        <dbReference type="ARBA" id="ARBA00023034"/>
    </source>
</evidence>
<organism evidence="6 7">
    <name type="scientific">Nonomuraea cypriaca</name>
    <dbReference type="NCBI Taxonomy" id="1187855"/>
    <lineage>
        <taxon>Bacteria</taxon>
        <taxon>Bacillati</taxon>
        <taxon>Actinomycetota</taxon>
        <taxon>Actinomycetes</taxon>
        <taxon>Streptosporangiales</taxon>
        <taxon>Streptosporangiaceae</taxon>
        <taxon>Nonomuraea</taxon>
    </lineage>
</organism>
<dbReference type="InterPro" id="IPR008628">
    <property type="entry name" value="GPP34-like"/>
</dbReference>